<dbReference type="GO" id="GO:0016020">
    <property type="term" value="C:membrane"/>
    <property type="evidence" value="ECO:0007669"/>
    <property type="project" value="UniProtKB-SubCell"/>
</dbReference>
<evidence type="ECO:0000256" key="13">
    <source>
        <dbReference type="ARBA" id="ARBA00023303"/>
    </source>
</evidence>
<reference evidence="19 20" key="1">
    <citation type="submission" date="2020-08" db="EMBL/GenBank/DDBJ databases">
        <title>Genomic Encyclopedia of Type Strains, Phase IV (KMG-IV): sequencing the most valuable type-strain genomes for metagenomic binning, comparative biology and taxonomic classification.</title>
        <authorList>
            <person name="Goeker M."/>
        </authorList>
    </citation>
    <scope>NUCLEOTIDE SEQUENCE [LARGE SCALE GENOMIC DNA]</scope>
    <source>
        <strain evidence="19 20">DSM 24696</strain>
    </source>
</reference>
<evidence type="ECO:0000256" key="4">
    <source>
        <dbReference type="ARBA" id="ARBA00022729"/>
    </source>
</evidence>
<accession>A0A840QM84</accession>
<evidence type="ECO:0000256" key="11">
    <source>
        <dbReference type="ARBA" id="ARBA00023286"/>
    </source>
</evidence>
<evidence type="ECO:0000256" key="10">
    <source>
        <dbReference type="ARBA" id="ARBA00023180"/>
    </source>
</evidence>
<evidence type="ECO:0000256" key="12">
    <source>
        <dbReference type="ARBA" id="ARBA00023288"/>
    </source>
</evidence>
<evidence type="ECO:0000259" key="16">
    <source>
        <dbReference type="SMART" id="SM00062"/>
    </source>
</evidence>
<dbReference type="SMART" id="SM00062">
    <property type="entry name" value="PBPb"/>
    <property type="match status" value="1"/>
</dbReference>
<comment type="subcellular location">
    <subcellularLocation>
        <location evidence="1">Membrane</location>
        <topology evidence="1">Multi-pass membrane protein</topology>
    </subcellularLocation>
</comment>
<evidence type="ECO:0000256" key="1">
    <source>
        <dbReference type="ARBA" id="ARBA00004141"/>
    </source>
</evidence>
<comment type="caution">
    <text evidence="19">The sequence shown here is derived from an EMBL/GenBank/DDBJ whole genome shotgun (WGS) entry which is preliminary data.</text>
</comment>
<evidence type="ECO:0000256" key="15">
    <source>
        <dbReference type="SAM" id="SignalP"/>
    </source>
</evidence>
<evidence type="ECO:0000256" key="14">
    <source>
        <dbReference type="SAM" id="MobiDB-lite"/>
    </source>
</evidence>
<dbReference type="AlphaFoldDB" id="A0A840QM84"/>
<dbReference type="PANTHER" id="PTHR35936">
    <property type="entry name" value="MEMBRANE-BOUND LYTIC MUREIN TRANSGLYCOSYLASE F"/>
    <property type="match status" value="1"/>
</dbReference>
<keyword evidence="2" id="KW-0813">Transport</keyword>
<feature type="domain" description="Ionotropic glutamate receptor C-terminal" evidence="17">
    <location>
        <begin position="54"/>
        <end position="272"/>
    </location>
</feature>
<feature type="chain" id="PRO_5038494387" evidence="15">
    <location>
        <begin position="21"/>
        <end position="284"/>
    </location>
</feature>
<dbReference type="Pfam" id="PF00497">
    <property type="entry name" value="SBP_bac_3"/>
    <property type="match status" value="1"/>
</dbReference>
<sequence>MKKSYLSLAVTLGVSMSLLAACGDADEAEETPDENGEVEEETTEDEEATDEEETLVVATDTNYVPFEFMNEETGEMEGFDIDLIDELSDRVGFDYELEVVEFDGIVAGMGSGRYDIGIAGMTITEDRAEEFDFSIPYYDAGLILAVHEDNEDIQSIDDIDDLTVATRSGTTSEDFLHENTEANVQVYPQILEAYMDVEAGRADAAFYDVPNVRYHADTEGEELKTVGDIEQGEVYGIAFEQDSEWVEPVNEALEEMFEDGTYGDFYEEWFGDRVEEPEGESPLD</sequence>
<evidence type="ECO:0000256" key="2">
    <source>
        <dbReference type="ARBA" id="ARBA00022448"/>
    </source>
</evidence>
<organism evidence="19 20">
    <name type="scientific">Texcoconibacillus texcoconensis</name>
    <dbReference type="NCBI Taxonomy" id="1095777"/>
    <lineage>
        <taxon>Bacteria</taxon>
        <taxon>Bacillati</taxon>
        <taxon>Bacillota</taxon>
        <taxon>Bacilli</taxon>
        <taxon>Bacillales</taxon>
        <taxon>Bacillaceae</taxon>
        <taxon>Texcoconibacillus</taxon>
    </lineage>
</organism>
<keyword evidence="8" id="KW-0564">Palmitate</keyword>
<feature type="domain" description="Solute-binding protein family 3/N-terminal" evidence="16">
    <location>
        <begin position="54"/>
        <end position="273"/>
    </location>
</feature>
<proteinExistence type="predicted"/>
<keyword evidence="6" id="KW-0406">Ion transport</keyword>
<keyword evidence="9" id="KW-0675">Receptor</keyword>
<dbReference type="Gene3D" id="3.40.190.10">
    <property type="entry name" value="Periplasmic binding protein-like II"/>
    <property type="match status" value="2"/>
</dbReference>
<dbReference type="SUPFAM" id="SSF53850">
    <property type="entry name" value="Periplasmic binding protein-like II"/>
    <property type="match status" value="1"/>
</dbReference>
<dbReference type="Proteomes" id="UP000551878">
    <property type="component" value="Unassembled WGS sequence"/>
</dbReference>
<evidence type="ECO:0000313" key="20">
    <source>
        <dbReference type="Proteomes" id="UP000551878"/>
    </source>
</evidence>
<keyword evidence="12" id="KW-0449">Lipoprotein</keyword>
<keyword evidence="5" id="KW-1133">Transmembrane helix</keyword>
<feature type="domain" description="Ionotropic glutamate receptor L-glutamate and glycine-binding" evidence="18">
    <location>
        <begin position="65"/>
        <end position="111"/>
    </location>
</feature>
<evidence type="ECO:0000313" key="19">
    <source>
        <dbReference type="EMBL" id="MBB5172478.1"/>
    </source>
</evidence>
<feature type="signal peptide" evidence="15">
    <location>
        <begin position="1"/>
        <end position="20"/>
    </location>
</feature>
<dbReference type="InterPro" id="IPR001320">
    <property type="entry name" value="Iontro_rcpt_C"/>
</dbReference>
<keyword evidence="10" id="KW-0325">Glycoprotein</keyword>
<keyword evidence="11" id="KW-1071">Ligand-gated ion channel</keyword>
<protein>
    <submittedName>
        <fullName evidence="19">Glutamine transport system substrate-binding protein</fullName>
    </submittedName>
</protein>
<evidence type="ECO:0000256" key="6">
    <source>
        <dbReference type="ARBA" id="ARBA00023065"/>
    </source>
</evidence>
<evidence type="ECO:0000256" key="9">
    <source>
        <dbReference type="ARBA" id="ARBA00023170"/>
    </source>
</evidence>
<evidence type="ECO:0000256" key="5">
    <source>
        <dbReference type="ARBA" id="ARBA00022989"/>
    </source>
</evidence>
<dbReference type="SMART" id="SM00079">
    <property type="entry name" value="PBPe"/>
    <property type="match status" value="1"/>
</dbReference>
<dbReference type="RefSeq" id="WP_343043315.1">
    <property type="nucleotide sequence ID" value="NZ_JACHHB010000002.1"/>
</dbReference>
<evidence type="ECO:0000256" key="3">
    <source>
        <dbReference type="ARBA" id="ARBA00022692"/>
    </source>
</evidence>
<dbReference type="PROSITE" id="PS51257">
    <property type="entry name" value="PROKAR_LIPOPROTEIN"/>
    <property type="match status" value="1"/>
</dbReference>
<evidence type="ECO:0000256" key="7">
    <source>
        <dbReference type="ARBA" id="ARBA00023136"/>
    </source>
</evidence>
<dbReference type="InterPro" id="IPR001638">
    <property type="entry name" value="Solute-binding_3/MltF_N"/>
</dbReference>
<keyword evidence="4 15" id="KW-0732">Signal</keyword>
<evidence type="ECO:0000256" key="8">
    <source>
        <dbReference type="ARBA" id="ARBA00023139"/>
    </source>
</evidence>
<dbReference type="PANTHER" id="PTHR35936:SF38">
    <property type="entry name" value="GLUTAMINE-BINDING PERIPLASMIC PROTEIN"/>
    <property type="match status" value="1"/>
</dbReference>
<evidence type="ECO:0000259" key="18">
    <source>
        <dbReference type="SMART" id="SM00918"/>
    </source>
</evidence>
<dbReference type="GO" id="GO:0015276">
    <property type="term" value="F:ligand-gated monoatomic ion channel activity"/>
    <property type="evidence" value="ECO:0007669"/>
    <property type="project" value="InterPro"/>
</dbReference>
<keyword evidence="13" id="KW-0407">Ion channel</keyword>
<name>A0A840QM84_9BACI</name>
<keyword evidence="7" id="KW-0472">Membrane</keyword>
<feature type="region of interest" description="Disordered" evidence="14">
    <location>
        <begin position="24"/>
        <end position="53"/>
    </location>
</feature>
<gene>
    <name evidence="19" type="ORF">HNQ41_000622</name>
</gene>
<dbReference type="EMBL" id="JACHHB010000002">
    <property type="protein sequence ID" value="MBB5172478.1"/>
    <property type="molecule type" value="Genomic_DNA"/>
</dbReference>
<evidence type="ECO:0000259" key="17">
    <source>
        <dbReference type="SMART" id="SM00079"/>
    </source>
</evidence>
<keyword evidence="20" id="KW-1185">Reference proteome</keyword>
<keyword evidence="3" id="KW-0812">Transmembrane</keyword>
<dbReference type="SMART" id="SM00918">
    <property type="entry name" value="Lig_chan-Glu_bd"/>
    <property type="match status" value="1"/>
</dbReference>
<dbReference type="InterPro" id="IPR019594">
    <property type="entry name" value="Glu/Gly-bd"/>
</dbReference>